<dbReference type="PATRIC" id="fig|1938.6.peg.4902"/>
<comment type="caution">
    <text evidence="2">The sequence shown here is derived from an EMBL/GenBank/DDBJ whole genome shotgun (WGS) entry which is preliminary data.</text>
</comment>
<name>A0A0L8K682_STRVR</name>
<dbReference type="AlphaFoldDB" id="A0A0L8K682"/>
<dbReference type="Proteomes" id="UP000037023">
    <property type="component" value="Unassembled WGS sequence"/>
</dbReference>
<organism evidence="2 3">
    <name type="scientific">Streptomyces viridochromogenes</name>
    <dbReference type="NCBI Taxonomy" id="1938"/>
    <lineage>
        <taxon>Bacteria</taxon>
        <taxon>Bacillati</taxon>
        <taxon>Actinomycetota</taxon>
        <taxon>Actinomycetes</taxon>
        <taxon>Kitasatosporales</taxon>
        <taxon>Streptomycetaceae</taxon>
        <taxon>Streptomyces</taxon>
    </lineage>
</organism>
<evidence type="ECO:0000313" key="2">
    <source>
        <dbReference type="EMBL" id="KOG21274.1"/>
    </source>
</evidence>
<dbReference type="RefSeq" id="WP_033203636.1">
    <property type="nucleotide sequence ID" value="NZ_LGUP01000271.1"/>
</dbReference>
<proteinExistence type="predicted"/>
<gene>
    <name evidence="2" type="ORF">ADK34_22750</name>
</gene>
<protein>
    <submittedName>
        <fullName evidence="2">Uncharacterized protein</fullName>
    </submittedName>
</protein>
<dbReference type="OrthoDB" id="4324398at2"/>
<evidence type="ECO:0000256" key="1">
    <source>
        <dbReference type="SAM" id="MobiDB-lite"/>
    </source>
</evidence>
<sequence>MQDLIAALLAWLLGVLAPGCGQRRAGTPPPFPAYARGVEESRPTTTPARQSPRERIGSPQGSTTHPRPPYGLAETFAGEDTALIRPYLIACERQEERARQRWRCVSLVLAADFGIDLDTRDVHAAGVA</sequence>
<accession>A0A0L8K682</accession>
<dbReference type="EMBL" id="LGUP01000271">
    <property type="protein sequence ID" value="KOG21274.1"/>
    <property type="molecule type" value="Genomic_DNA"/>
</dbReference>
<reference evidence="2 3" key="1">
    <citation type="submission" date="2015-06" db="EMBL/GenBank/DDBJ databases">
        <authorList>
            <person name="Hoefler B.C."/>
            <person name="Straight P.D."/>
        </authorList>
    </citation>
    <scope>NUCLEOTIDE SEQUENCE [LARGE SCALE GENOMIC DNA]</scope>
    <source>
        <strain evidence="2 3">NRRL 3427</strain>
    </source>
</reference>
<evidence type="ECO:0000313" key="3">
    <source>
        <dbReference type="Proteomes" id="UP000037023"/>
    </source>
</evidence>
<feature type="region of interest" description="Disordered" evidence="1">
    <location>
        <begin position="24"/>
        <end position="73"/>
    </location>
</feature>